<dbReference type="InterPro" id="IPR029057">
    <property type="entry name" value="PRTase-like"/>
</dbReference>
<gene>
    <name evidence="2" type="ORF">A2774_05045</name>
</gene>
<dbReference type="EMBL" id="MFZG01000037">
    <property type="protein sequence ID" value="OGK15440.1"/>
    <property type="molecule type" value="Genomic_DNA"/>
</dbReference>
<dbReference type="Pfam" id="PF00156">
    <property type="entry name" value="Pribosyltran"/>
    <property type="match status" value="1"/>
</dbReference>
<evidence type="ECO:0000313" key="3">
    <source>
        <dbReference type="Proteomes" id="UP000177208"/>
    </source>
</evidence>
<feature type="domain" description="Phosphoribosyltransferase" evidence="1">
    <location>
        <begin position="123"/>
        <end position="168"/>
    </location>
</feature>
<dbReference type="Gene3D" id="3.30.1310.20">
    <property type="entry name" value="PRTase-like"/>
    <property type="match status" value="1"/>
</dbReference>
<name>A0A1F7G968_9BACT</name>
<dbReference type="AlphaFoldDB" id="A0A1F7G968"/>
<dbReference type="SUPFAM" id="SSF53271">
    <property type="entry name" value="PRTase-like"/>
    <property type="match status" value="1"/>
</dbReference>
<evidence type="ECO:0000259" key="1">
    <source>
        <dbReference type="Pfam" id="PF00156"/>
    </source>
</evidence>
<comment type="caution">
    <text evidence="2">The sequence shown here is derived from an EMBL/GenBank/DDBJ whole genome shotgun (WGS) entry which is preliminary data.</text>
</comment>
<dbReference type="Proteomes" id="UP000177208">
    <property type="component" value="Unassembled WGS sequence"/>
</dbReference>
<dbReference type="InterPro" id="IPR000836">
    <property type="entry name" value="PRTase_dom"/>
</dbReference>
<sequence>MIFKDRADAGRKLLVELYKERVIKKNKRQVVVVSLLRGGIIVGEKIASGLQVKHLPLAVAKIPAPHNPELAIGALCFDTTYLEKSVVDSLGLTRSQIAGQIKQAQSKFISYINGFCLKKIQYARRLKNKTVVLTDDGIATGSTVKAAALYLKSKQIKKLILAVPVAPNDFYISGVDKQIILHKDFALRAVSQFYESFPQVEDKEVRITMKP</sequence>
<dbReference type="CDD" id="cd06223">
    <property type="entry name" value="PRTases_typeI"/>
    <property type="match status" value="1"/>
</dbReference>
<reference evidence="2 3" key="1">
    <citation type="journal article" date="2016" name="Nat. Commun.">
        <title>Thousands of microbial genomes shed light on interconnected biogeochemical processes in an aquifer system.</title>
        <authorList>
            <person name="Anantharaman K."/>
            <person name="Brown C.T."/>
            <person name="Hug L.A."/>
            <person name="Sharon I."/>
            <person name="Castelle C.J."/>
            <person name="Probst A.J."/>
            <person name="Thomas B.C."/>
            <person name="Singh A."/>
            <person name="Wilkins M.J."/>
            <person name="Karaoz U."/>
            <person name="Brodie E.L."/>
            <person name="Williams K.H."/>
            <person name="Hubbard S.S."/>
            <person name="Banfield J.F."/>
        </authorList>
    </citation>
    <scope>NUCLEOTIDE SEQUENCE [LARGE SCALE GENOMIC DNA]</scope>
</reference>
<evidence type="ECO:0000313" key="2">
    <source>
        <dbReference type="EMBL" id="OGK15440.1"/>
    </source>
</evidence>
<proteinExistence type="predicted"/>
<protein>
    <recommendedName>
        <fullName evidence="1">Phosphoribosyltransferase domain-containing protein</fullName>
    </recommendedName>
</protein>
<organism evidence="2 3">
    <name type="scientific">Candidatus Roizmanbacteria bacterium RIFCSPHIGHO2_01_FULL_39_12c</name>
    <dbReference type="NCBI Taxonomy" id="1802031"/>
    <lineage>
        <taxon>Bacteria</taxon>
        <taxon>Candidatus Roizmaniibacteriota</taxon>
    </lineage>
</organism>
<accession>A0A1F7G968</accession>
<dbReference type="Gene3D" id="3.40.50.2020">
    <property type="match status" value="1"/>
</dbReference>